<evidence type="ECO:0000256" key="3">
    <source>
        <dbReference type="ARBA" id="ARBA00022833"/>
    </source>
</evidence>
<evidence type="ECO:0000313" key="6">
    <source>
        <dbReference type="EMBL" id="CCH79954.1"/>
    </source>
</evidence>
<feature type="domain" description="Amidohydrolase 3" evidence="4">
    <location>
        <begin position="55"/>
        <end position="534"/>
    </location>
</feature>
<dbReference type="InterPro" id="IPR033932">
    <property type="entry name" value="YtcJ-like"/>
</dbReference>
<evidence type="ECO:0000313" key="7">
    <source>
        <dbReference type="Proteomes" id="UP000035721"/>
    </source>
</evidence>
<keyword evidence="1" id="KW-0479">Metal-binding</keyword>
<dbReference type="InterPro" id="IPR054418">
    <property type="entry name" value="MQNX/HUTI_composite_N"/>
</dbReference>
<dbReference type="Gene3D" id="2.30.40.10">
    <property type="entry name" value="Urease, subunit C, domain 1"/>
    <property type="match status" value="1"/>
</dbReference>
<dbReference type="EMBL" id="CAJB01000400">
    <property type="protein sequence ID" value="CCH79954.1"/>
    <property type="molecule type" value="Genomic_DNA"/>
</dbReference>
<dbReference type="Pfam" id="PF07969">
    <property type="entry name" value="Amidohydro_3"/>
    <property type="match status" value="1"/>
</dbReference>
<evidence type="ECO:0000256" key="1">
    <source>
        <dbReference type="ARBA" id="ARBA00022723"/>
    </source>
</evidence>
<sequence>MSAPDDTGTLLVCADTVHTMTDGSVGPTAVLVEGGRIAALGSREELTRRVGADAEVVDLGPGCVTPGLVDAHIHPIHGLELARGADLSAVTSLEELRAALAEESARTPEGWVLGYRLDPRVVAGRNPAAGDIDPVVPDRPALVRLFDAHSAVVNTVALERCGITGREVFGSTARVDVGPDGRPTGFLIEWEAMALALDAVPPPPLEARVDGLLALLGAMADSGLTAGQVLDYTPGMIEVLEAAEAREDLPIRLLLSPWIQAGDAEGRVEEVIALQGRRGRRWHVDGVKLMIDGTIDNGSAWLERPDVNGESTRPLWLDPAEYTHVLHRLSGLGIRTTTHAIGDAGVRHVAESIATAPNPAGVTHRVEHIETAPDDTLALFGAHGIAASMQPTHCTLYCSADGSDNWSQRLGDDRVDRAWRLRSLRDLGVPVATGSDWPVAPFEPLRIMADAQLRREAGRPDQPPIVPAEALTARQALEGYTSDRADSFDDRELGRIRVGAPADLSLFAADLLATPPDDLPSVEVVATVVGGRVRVVSR</sequence>
<dbReference type="InterPro" id="IPR032466">
    <property type="entry name" value="Metal_Hydrolase"/>
</dbReference>
<proteinExistence type="predicted"/>
<dbReference type="AlphaFoldDB" id="A0A077M721"/>
<keyword evidence="2 6" id="KW-0378">Hydrolase</keyword>
<dbReference type="PANTHER" id="PTHR22642:SF2">
    <property type="entry name" value="PROTEIN LONG AFTER FAR-RED 3"/>
    <property type="match status" value="1"/>
</dbReference>
<dbReference type="GO" id="GO:0016810">
    <property type="term" value="F:hydrolase activity, acting on carbon-nitrogen (but not peptide) bonds"/>
    <property type="evidence" value="ECO:0007669"/>
    <property type="project" value="InterPro"/>
</dbReference>
<protein>
    <submittedName>
        <fullName evidence="6">Amidohydrolase family protein</fullName>
    </submittedName>
</protein>
<name>A0A077M721_9MICO</name>
<dbReference type="InterPro" id="IPR011059">
    <property type="entry name" value="Metal-dep_hydrolase_composite"/>
</dbReference>
<dbReference type="CDD" id="cd01300">
    <property type="entry name" value="YtcJ_like"/>
    <property type="match status" value="1"/>
</dbReference>
<keyword evidence="7" id="KW-1185">Reference proteome</keyword>
<dbReference type="OrthoDB" id="3238066at2"/>
<organism evidence="6 7">
    <name type="scientific">Nostocoides japonicum T1-X7</name>
    <dbReference type="NCBI Taxonomy" id="1194083"/>
    <lineage>
        <taxon>Bacteria</taxon>
        <taxon>Bacillati</taxon>
        <taxon>Actinomycetota</taxon>
        <taxon>Actinomycetes</taxon>
        <taxon>Micrococcales</taxon>
        <taxon>Intrasporangiaceae</taxon>
        <taxon>Nostocoides</taxon>
    </lineage>
</organism>
<evidence type="ECO:0000259" key="5">
    <source>
        <dbReference type="Pfam" id="PF22039"/>
    </source>
</evidence>
<gene>
    <name evidence="6" type="ORF">BN12_670006</name>
</gene>
<dbReference type="SUPFAM" id="SSF51556">
    <property type="entry name" value="Metallo-dependent hydrolases"/>
    <property type="match status" value="1"/>
</dbReference>
<reference evidence="6 7" key="1">
    <citation type="journal article" date="2013" name="ISME J.">
        <title>A metabolic model for members of the genus Tetrasphaera involved in enhanced biological phosphorus removal.</title>
        <authorList>
            <person name="Kristiansen R."/>
            <person name="Nguyen H.T.T."/>
            <person name="Saunders A.M."/>
            <person name="Nielsen J.L."/>
            <person name="Wimmer R."/>
            <person name="Le V.Q."/>
            <person name="McIlroy S.J."/>
            <person name="Petrovski S."/>
            <person name="Seviour R.J."/>
            <person name="Calteau A."/>
            <person name="Nielsen K.L."/>
            <person name="Nielsen P.H."/>
        </authorList>
    </citation>
    <scope>NUCLEOTIDE SEQUENCE [LARGE SCALE GENOMIC DNA]</scope>
    <source>
        <strain evidence="6 7">T1-X7</strain>
    </source>
</reference>
<keyword evidence="3" id="KW-0862">Zinc</keyword>
<dbReference type="RefSeq" id="WP_048551943.1">
    <property type="nucleotide sequence ID" value="NZ_HF570958.1"/>
</dbReference>
<dbReference type="InterPro" id="IPR013108">
    <property type="entry name" value="Amidohydro_3"/>
</dbReference>
<dbReference type="STRING" id="1194083.BN12_670006"/>
<evidence type="ECO:0000256" key="2">
    <source>
        <dbReference type="ARBA" id="ARBA00022801"/>
    </source>
</evidence>
<dbReference type="Pfam" id="PF22039">
    <property type="entry name" value="HUTI_composite_bact"/>
    <property type="match status" value="1"/>
</dbReference>
<evidence type="ECO:0000259" key="4">
    <source>
        <dbReference type="Pfam" id="PF07969"/>
    </source>
</evidence>
<dbReference type="PANTHER" id="PTHR22642">
    <property type="entry name" value="IMIDAZOLONEPROPIONASE"/>
    <property type="match status" value="1"/>
</dbReference>
<dbReference type="GO" id="GO:0046872">
    <property type="term" value="F:metal ion binding"/>
    <property type="evidence" value="ECO:0007669"/>
    <property type="project" value="UniProtKB-KW"/>
</dbReference>
<feature type="domain" description="Aminodeoxyfutalosine deaminase/Imidazolonepropionase-like composite" evidence="5">
    <location>
        <begin position="29"/>
        <end position="49"/>
    </location>
</feature>
<dbReference type="Gene3D" id="3.20.20.140">
    <property type="entry name" value="Metal-dependent hydrolases"/>
    <property type="match status" value="1"/>
</dbReference>
<dbReference type="SUPFAM" id="SSF51338">
    <property type="entry name" value="Composite domain of metallo-dependent hydrolases"/>
    <property type="match status" value="1"/>
</dbReference>
<accession>A0A077M721</accession>
<dbReference type="Proteomes" id="UP000035721">
    <property type="component" value="Unassembled WGS sequence"/>
</dbReference>
<dbReference type="Gene3D" id="3.10.310.70">
    <property type="match status" value="1"/>
</dbReference>
<comment type="caution">
    <text evidence="6">The sequence shown here is derived from an EMBL/GenBank/DDBJ whole genome shotgun (WGS) entry which is preliminary data.</text>
</comment>